<accession>A0A6G0TLX2</accession>
<gene>
    <name evidence="2" type="ORF">AGLY_007997</name>
</gene>
<reference evidence="2 3" key="1">
    <citation type="submission" date="2019-08" db="EMBL/GenBank/DDBJ databases">
        <title>The genome of the soybean aphid Biotype 1, its phylome, world population structure and adaptation to the North American continent.</title>
        <authorList>
            <person name="Giordano R."/>
            <person name="Donthu R.K."/>
            <person name="Hernandez A.G."/>
            <person name="Wright C.L."/>
            <person name="Zimin A.V."/>
        </authorList>
    </citation>
    <scope>NUCLEOTIDE SEQUENCE [LARGE SCALE GENOMIC DNA]</scope>
    <source>
        <tissue evidence="2">Whole aphids</tissue>
    </source>
</reference>
<dbReference type="Proteomes" id="UP000475862">
    <property type="component" value="Unassembled WGS sequence"/>
</dbReference>
<evidence type="ECO:0000313" key="3">
    <source>
        <dbReference type="Proteomes" id="UP000475862"/>
    </source>
</evidence>
<dbReference type="AlphaFoldDB" id="A0A6G0TLX2"/>
<sequence>MDSKEEPMGCFIATQKPSYLGKNNKLNILNVYRKQLVSFSFVFAHHWSFNEFHNYLNIYLKGQLNYLLRHQPGIVLNIIPSKVHFIIFRCLPYNPFGSYEYHNNSKSSSESVSNFLSFTTLSDDVDRFPEVSNVQSDGRSSHMYSSSNGRNTCFLCNSAFLYLCSAAFLFVVLVQIACLQTFLKFLSNLYPSYPDPSANLFLKISIQDQLSVVYLPNPLGLIRVLNTLLTSSPYLFYSRSYDYVFELFASNPCMSRSKIQYKSFEIHVNSGVLTANGECLRPIMRLAITQQQYL</sequence>
<evidence type="ECO:0000256" key="1">
    <source>
        <dbReference type="SAM" id="Phobius"/>
    </source>
</evidence>
<keyword evidence="1" id="KW-0472">Membrane</keyword>
<comment type="caution">
    <text evidence="2">The sequence shown here is derived from an EMBL/GenBank/DDBJ whole genome shotgun (WGS) entry which is preliminary data.</text>
</comment>
<protein>
    <submittedName>
        <fullName evidence="2">Uncharacterized protein</fullName>
    </submittedName>
</protein>
<proteinExistence type="predicted"/>
<name>A0A6G0TLX2_APHGL</name>
<dbReference type="EMBL" id="VYZN01000026">
    <property type="protein sequence ID" value="KAE9535264.1"/>
    <property type="molecule type" value="Genomic_DNA"/>
</dbReference>
<keyword evidence="1" id="KW-0812">Transmembrane</keyword>
<keyword evidence="3" id="KW-1185">Reference proteome</keyword>
<feature type="transmembrane region" description="Helical" evidence="1">
    <location>
        <begin position="160"/>
        <end position="183"/>
    </location>
</feature>
<keyword evidence="1" id="KW-1133">Transmembrane helix</keyword>
<organism evidence="2 3">
    <name type="scientific">Aphis glycines</name>
    <name type="common">Soybean aphid</name>
    <dbReference type="NCBI Taxonomy" id="307491"/>
    <lineage>
        <taxon>Eukaryota</taxon>
        <taxon>Metazoa</taxon>
        <taxon>Ecdysozoa</taxon>
        <taxon>Arthropoda</taxon>
        <taxon>Hexapoda</taxon>
        <taxon>Insecta</taxon>
        <taxon>Pterygota</taxon>
        <taxon>Neoptera</taxon>
        <taxon>Paraneoptera</taxon>
        <taxon>Hemiptera</taxon>
        <taxon>Sternorrhyncha</taxon>
        <taxon>Aphidomorpha</taxon>
        <taxon>Aphidoidea</taxon>
        <taxon>Aphididae</taxon>
        <taxon>Aphidini</taxon>
        <taxon>Aphis</taxon>
        <taxon>Aphis</taxon>
    </lineage>
</organism>
<evidence type="ECO:0000313" key="2">
    <source>
        <dbReference type="EMBL" id="KAE9535264.1"/>
    </source>
</evidence>